<dbReference type="PROSITE" id="PS51257">
    <property type="entry name" value="PROKAR_LIPOPROTEIN"/>
    <property type="match status" value="1"/>
</dbReference>
<evidence type="ECO:0000313" key="3">
    <source>
        <dbReference type="Proteomes" id="UP000823661"/>
    </source>
</evidence>
<feature type="domain" description="BACON" evidence="1">
    <location>
        <begin position="208"/>
        <end position="282"/>
    </location>
</feature>
<dbReference type="CDD" id="cd14948">
    <property type="entry name" value="BACON"/>
    <property type="match status" value="2"/>
</dbReference>
<evidence type="ECO:0000259" key="1">
    <source>
        <dbReference type="Pfam" id="PF19190"/>
    </source>
</evidence>
<organism evidence="2 3">
    <name type="scientific">Candidatus Cryptobacteroides intestinavium</name>
    <dbReference type="NCBI Taxonomy" id="2840766"/>
    <lineage>
        <taxon>Bacteria</taxon>
        <taxon>Pseudomonadati</taxon>
        <taxon>Bacteroidota</taxon>
        <taxon>Bacteroidia</taxon>
        <taxon>Bacteroidales</taxon>
        <taxon>Candidatus Cryptobacteroides</taxon>
    </lineage>
</organism>
<sequence length="437" mass="48054">MKRIYYIISALFLAAAVFTGCSKDEIEEKYLDVIESDVDFQASGGTGVISLSTNADRVIASSNEYWLRITSASPEAVEFEVSDHSGEFSRAARISVYGGGITRQIVVSQMGVVFAIGSEDIENGISINPEGGQAEIAYSLNSSSAPKIYIADSWLEAGVDESGKIIFSAQTNLSGAARSTTVRIVASWKAVELTVSQDRVPLLETKEFAFDRDAVQEIVNTTQWAASMEWSVSTDASWITVEKTSDGAISLSVSENTSGANRSGEVYMLNAGGDVVETISISQKMWSYNFFLGQWTLNSSDANVPVIFEEDVYEESYIMYVYDESFGSFPIFVTYDGETATMNMKTQYVDELTGLIDGYYFWWCGAFGTSLTWSTDAGMNMVFNMNEESQALECEDDGTYSSAVEGFLLYVFSSETPTTDNVEGYWARFRGLTAFTR</sequence>
<dbReference type="Proteomes" id="UP000823661">
    <property type="component" value="Unassembled WGS sequence"/>
</dbReference>
<proteinExistence type="predicted"/>
<accession>A0A9D9ERZ3</accession>
<dbReference type="Pfam" id="PF19190">
    <property type="entry name" value="BACON_2"/>
    <property type="match status" value="1"/>
</dbReference>
<dbReference type="InterPro" id="IPR024361">
    <property type="entry name" value="BACON"/>
</dbReference>
<evidence type="ECO:0000313" key="2">
    <source>
        <dbReference type="EMBL" id="MBO8452554.1"/>
    </source>
</evidence>
<dbReference type="AlphaFoldDB" id="A0A9D9ERZ3"/>
<name>A0A9D9ERZ3_9BACT</name>
<protein>
    <recommendedName>
        <fullName evidence="1">BACON domain-containing protein</fullName>
    </recommendedName>
</protein>
<comment type="caution">
    <text evidence="2">The sequence shown here is derived from an EMBL/GenBank/DDBJ whole genome shotgun (WGS) entry which is preliminary data.</text>
</comment>
<dbReference type="InterPro" id="IPR013783">
    <property type="entry name" value="Ig-like_fold"/>
</dbReference>
<reference evidence="2" key="1">
    <citation type="submission" date="2020-10" db="EMBL/GenBank/DDBJ databases">
        <authorList>
            <person name="Gilroy R."/>
        </authorList>
    </citation>
    <scope>NUCLEOTIDE SEQUENCE</scope>
    <source>
        <strain evidence="2">B1-20833</strain>
    </source>
</reference>
<reference evidence="2" key="2">
    <citation type="journal article" date="2021" name="PeerJ">
        <title>Extensive microbial diversity within the chicken gut microbiome revealed by metagenomics and culture.</title>
        <authorList>
            <person name="Gilroy R."/>
            <person name="Ravi A."/>
            <person name="Getino M."/>
            <person name="Pursley I."/>
            <person name="Horton D.L."/>
            <person name="Alikhan N.F."/>
            <person name="Baker D."/>
            <person name="Gharbi K."/>
            <person name="Hall N."/>
            <person name="Watson M."/>
            <person name="Adriaenssens E.M."/>
            <person name="Foster-Nyarko E."/>
            <person name="Jarju S."/>
            <person name="Secka A."/>
            <person name="Antonio M."/>
            <person name="Oren A."/>
            <person name="Chaudhuri R.R."/>
            <person name="La Ragione R."/>
            <person name="Hildebrand F."/>
            <person name="Pallen M.J."/>
        </authorList>
    </citation>
    <scope>NUCLEOTIDE SEQUENCE</scope>
    <source>
        <strain evidence="2">B1-20833</strain>
    </source>
</reference>
<dbReference type="Gene3D" id="2.60.40.10">
    <property type="entry name" value="Immunoglobulins"/>
    <property type="match status" value="2"/>
</dbReference>
<dbReference type="EMBL" id="JADIMI010000066">
    <property type="protein sequence ID" value="MBO8452554.1"/>
    <property type="molecule type" value="Genomic_DNA"/>
</dbReference>
<gene>
    <name evidence="2" type="ORF">IAC06_06695</name>
</gene>